<dbReference type="RefSeq" id="WP_161869964.1">
    <property type="nucleotide sequence ID" value="NZ_MAEI02000001.1"/>
</dbReference>
<feature type="transmembrane region" description="Helical" evidence="1">
    <location>
        <begin position="255"/>
        <end position="276"/>
    </location>
</feature>
<comment type="caution">
    <text evidence="2">The sequence shown here is derived from an EMBL/GenBank/DDBJ whole genome shotgun (WGS) entry which is preliminary data.</text>
</comment>
<evidence type="ECO:0000313" key="3">
    <source>
        <dbReference type="Proteomes" id="UP001429357"/>
    </source>
</evidence>
<feature type="transmembrane region" description="Helical" evidence="1">
    <location>
        <begin position="216"/>
        <end position="243"/>
    </location>
</feature>
<dbReference type="Proteomes" id="UP001429357">
    <property type="component" value="Unassembled WGS sequence"/>
</dbReference>
<dbReference type="EMBL" id="MAEI02000001">
    <property type="protein sequence ID" value="MEO1781392.1"/>
    <property type="molecule type" value="Genomic_DNA"/>
</dbReference>
<keyword evidence="3" id="KW-1185">Reference proteome</keyword>
<feature type="transmembrane region" description="Helical" evidence="1">
    <location>
        <begin position="107"/>
        <end position="125"/>
    </location>
</feature>
<dbReference type="InterPro" id="IPR029468">
    <property type="entry name" value="O-ag_pol_Wzy"/>
</dbReference>
<keyword evidence="1" id="KW-0472">Membrane</keyword>
<feature type="transmembrane region" description="Helical" evidence="1">
    <location>
        <begin position="432"/>
        <end position="450"/>
    </location>
</feature>
<evidence type="ECO:0000256" key="1">
    <source>
        <dbReference type="SAM" id="Phobius"/>
    </source>
</evidence>
<accession>A0ABV0F2W1</accession>
<evidence type="ECO:0000313" key="2">
    <source>
        <dbReference type="EMBL" id="MEO1781392.1"/>
    </source>
</evidence>
<reference evidence="2 3" key="2">
    <citation type="submission" date="2024-02" db="EMBL/GenBank/DDBJ databases">
        <title>The Genome Sequence of Enterococcus diestrammenae JM9A.</title>
        <authorList>
            <person name="Earl A."/>
            <person name="Manson A."/>
            <person name="Gilmore M."/>
            <person name="Sanders J."/>
            <person name="Shea T."/>
            <person name="Howe W."/>
            <person name="Livny J."/>
            <person name="Cuomo C."/>
            <person name="Neafsey D."/>
            <person name="Birren B."/>
        </authorList>
    </citation>
    <scope>NUCLEOTIDE SEQUENCE [LARGE SCALE GENOMIC DNA]</scope>
    <source>
        <strain evidence="2 3">JM9A</strain>
    </source>
</reference>
<reference evidence="3" key="1">
    <citation type="submission" date="2016-06" db="EMBL/GenBank/DDBJ databases">
        <title>Four novel species of enterococci isolated from chicken manure.</title>
        <authorList>
            <person name="Van Tyne D."/>
        </authorList>
    </citation>
    <scope>NUCLEOTIDE SEQUENCE [LARGE SCALE GENOMIC DNA]</scope>
    <source>
        <strain evidence="3">JM9A</strain>
    </source>
</reference>
<keyword evidence="1" id="KW-1133">Transmembrane helix</keyword>
<keyword evidence="1" id="KW-0812">Transmembrane</keyword>
<feature type="transmembrane region" description="Helical" evidence="1">
    <location>
        <begin position="408"/>
        <end position="426"/>
    </location>
</feature>
<feature type="transmembrane region" description="Helical" evidence="1">
    <location>
        <begin position="323"/>
        <end position="341"/>
    </location>
</feature>
<organism evidence="2 3">
    <name type="scientific">Enterococcus diestrammenae</name>
    <dbReference type="NCBI Taxonomy" id="1155073"/>
    <lineage>
        <taxon>Bacteria</taxon>
        <taxon>Bacillati</taxon>
        <taxon>Bacillota</taxon>
        <taxon>Bacilli</taxon>
        <taxon>Lactobacillales</taxon>
        <taxon>Enterococcaceae</taxon>
        <taxon>Enterococcus</taxon>
    </lineage>
</organism>
<evidence type="ECO:0008006" key="4">
    <source>
        <dbReference type="Google" id="ProtNLM"/>
    </source>
</evidence>
<feature type="transmembrane region" description="Helical" evidence="1">
    <location>
        <begin position="146"/>
        <end position="166"/>
    </location>
</feature>
<feature type="transmembrane region" description="Helical" evidence="1">
    <location>
        <begin position="288"/>
        <end position="311"/>
    </location>
</feature>
<gene>
    <name evidence="2" type="ORF">BAU18_000971</name>
</gene>
<name>A0ABV0F2W1_9ENTE</name>
<feature type="transmembrane region" description="Helical" evidence="1">
    <location>
        <begin position="186"/>
        <end position="204"/>
    </location>
</feature>
<feature type="transmembrane region" description="Helical" evidence="1">
    <location>
        <begin position="379"/>
        <end position="396"/>
    </location>
</feature>
<sequence length="466" mass="53441">MGKKVSKSSITIILLLLIVQIITLLFFNQVTVSNVSNYLFLQLLFFISILLFSIIIIINDIDMFSSIILVTILNFLIFYITPLVDIITNNYLFFGIDIREGTKKATLLFFGGYIIYLLFFHFFSKKIRTMQYPAFSLILNKGSKKIVIFNFFMWIISFSVSLYNLLSSSKINESLGIVVVENSQTAANGIFSMLGYGLVVPWMYMMVLSKSKGLKIVVTSCTFLLYFLNAYRFIIVIMIIAYASFSFIKKGKRPTLIQILGILISTAILMSVIGYVRSFLRSGNTIDMSLFSFGEIIYTLQGNFGIYKSFYVMVTKMPEAVNFTHGLQTLYTFILFIPRFIWPSKPDTPLRTLIYPLLGDYALQAGTAWPNIGEYYSELGLYGVIIGYIFFSFLSFSIDKILIRKKTLNSKILGVILYGTIFQLTIRGYTPSNFWLVAVFLFFIFINYLYQQKFIRKEDLPCVISV</sequence>
<dbReference type="Pfam" id="PF14296">
    <property type="entry name" value="O-ag_pol_Wzy"/>
    <property type="match status" value="1"/>
</dbReference>
<feature type="transmembrane region" description="Helical" evidence="1">
    <location>
        <begin position="67"/>
        <end position="87"/>
    </location>
</feature>
<dbReference type="NCBIfam" id="TIGR04370">
    <property type="entry name" value="glyco_rpt_poly"/>
    <property type="match status" value="1"/>
</dbReference>
<feature type="transmembrane region" description="Helical" evidence="1">
    <location>
        <begin position="38"/>
        <end position="58"/>
    </location>
</feature>
<feature type="transmembrane region" description="Helical" evidence="1">
    <location>
        <begin position="12"/>
        <end position="32"/>
    </location>
</feature>
<protein>
    <recommendedName>
        <fullName evidence="4">Oligosaccharide repeat unit polymerase</fullName>
    </recommendedName>
</protein>
<proteinExistence type="predicted"/>